<dbReference type="Proteomes" id="UP000499080">
    <property type="component" value="Unassembled WGS sequence"/>
</dbReference>
<protein>
    <submittedName>
        <fullName evidence="1">Uncharacterized protein</fullName>
    </submittedName>
</protein>
<evidence type="ECO:0000313" key="2">
    <source>
        <dbReference type="Proteomes" id="UP000499080"/>
    </source>
</evidence>
<dbReference type="EMBL" id="BGPR01003179">
    <property type="protein sequence ID" value="GBM84701.1"/>
    <property type="molecule type" value="Genomic_DNA"/>
</dbReference>
<keyword evidence="2" id="KW-1185">Reference proteome</keyword>
<organism evidence="1 2">
    <name type="scientific">Araneus ventricosus</name>
    <name type="common">Orbweaver spider</name>
    <name type="synonym">Epeira ventricosa</name>
    <dbReference type="NCBI Taxonomy" id="182803"/>
    <lineage>
        <taxon>Eukaryota</taxon>
        <taxon>Metazoa</taxon>
        <taxon>Ecdysozoa</taxon>
        <taxon>Arthropoda</taxon>
        <taxon>Chelicerata</taxon>
        <taxon>Arachnida</taxon>
        <taxon>Araneae</taxon>
        <taxon>Araneomorphae</taxon>
        <taxon>Entelegynae</taxon>
        <taxon>Araneoidea</taxon>
        <taxon>Araneidae</taxon>
        <taxon>Araneus</taxon>
    </lineage>
</organism>
<evidence type="ECO:0000313" key="1">
    <source>
        <dbReference type="EMBL" id="GBM84701.1"/>
    </source>
</evidence>
<proteinExistence type="predicted"/>
<sequence length="94" mass="10804">MECLLRFPNTFGPWSPCVKVSPSGLRQVSEPYFTEDSPCMDACCPLKRPHNGVVRKFQKRHDSSCVILVILKVMMLKVMRFVSKYRSSCFNTGR</sequence>
<comment type="caution">
    <text evidence="1">The sequence shown here is derived from an EMBL/GenBank/DDBJ whole genome shotgun (WGS) entry which is preliminary data.</text>
</comment>
<name>A0A4Y2J3C0_ARAVE</name>
<gene>
    <name evidence="1" type="ORF">AVEN_93083_1</name>
</gene>
<dbReference type="AlphaFoldDB" id="A0A4Y2J3C0"/>
<accession>A0A4Y2J3C0</accession>
<reference evidence="1 2" key="1">
    <citation type="journal article" date="2019" name="Sci. Rep.">
        <title>Orb-weaving spider Araneus ventricosus genome elucidates the spidroin gene catalogue.</title>
        <authorList>
            <person name="Kono N."/>
            <person name="Nakamura H."/>
            <person name="Ohtoshi R."/>
            <person name="Moran D.A.P."/>
            <person name="Shinohara A."/>
            <person name="Yoshida Y."/>
            <person name="Fujiwara M."/>
            <person name="Mori M."/>
            <person name="Tomita M."/>
            <person name="Arakawa K."/>
        </authorList>
    </citation>
    <scope>NUCLEOTIDE SEQUENCE [LARGE SCALE GENOMIC DNA]</scope>
</reference>